<sequence>TSDHDVVPVNTRATTRVAPTLGHVIGVYKSVVTVQYVRAVNTHGWPRFQKRLWQRNYYEHVMRSAESLNRIRQYILNNPRDWYEDRYNPNVREGDE</sequence>
<dbReference type="GO" id="GO:0004803">
    <property type="term" value="F:transposase activity"/>
    <property type="evidence" value="ECO:0007669"/>
    <property type="project" value="InterPro"/>
</dbReference>
<feature type="non-terminal residue" evidence="1">
    <location>
        <position position="1"/>
    </location>
</feature>
<dbReference type="EMBL" id="BARS01003066">
    <property type="protein sequence ID" value="GAF77043.1"/>
    <property type="molecule type" value="Genomic_DNA"/>
</dbReference>
<dbReference type="GO" id="GO:0003677">
    <property type="term" value="F:DNA binding"/>
    <property type="evidence" value="ECO:0007669"/>
    <property type="project" value="InterPro"/>
</dbReference>
<name>X0S7N3_9ZZZZ</name>
<accession>X0S7N3</accession>
<protein>
    <recommendedName>
        <fullName evidence="2">Transposase IS200-like domain-containing protein</fullName>
    </recommendedName>
</protein>
<dbReference type="InterPro" id="IPR036515">
    <property type="entry name" value="Transposase_17_sf"/>
</dbReference>
<reference evidence="1" key="1">
    <citation type="journal article" date="2014" name="Front. Microbiol.">
        <title>High frequency of phylogenetically diverse reductive dehalogenase-homologous genes in deep subseafloor sedimentary metagenomes.</title>
        <authorList>
            <person name="Kawai M."/>
            <person name="Futagami T."/>
            <person name="Toyoda A."/>
            <person name="Takaki Y."/>
            <person name="Nishi S."/>
            <person name="Hori S."/>
            <person name="Arai W."/>
            <person name="Tsubouchi T."/>
            <person name="Morono Y."/>
            <person name="Uchiyama I."/>
            <person name="Ito T."/>
            <person name="Fujiyama A."/>
            <person name="Inagaki F."/>
            <person name="Takami H."/>
        </authorList>
    </citation>
    <scope>NUCLEOTIDE SEQUENCE</scope>
    <source>
        <strain evidence="1">Expedition CK06-06</strain>
    </source>
</reference>
<evidence type="ECO:0000313" key="1">
    <source>
        <dbReference type="EMBL" id="GAF77043.1"/>
    </source>
</evidence>
<dbReference type="GO" id="GO:0006313">
    <property type="term" value="P:DNA transposition"/>
    <property type="evidence" value="ECO:0007669"/>
    <property type="project" value="InterPro"/>
</dbReference>
<dbReference type="Gene3D" id="3.30.70.1290">
    <property type="entry name" value="Transposase IS200-like"/>
    <property type="match status" value="1"/>
</dbReference>
<dbReference type="SUPFAM" id="SSF143422">
    <property type="entry name" value="Transposase IS200-like"/>
    <property type="match status" value="1"/>
</dbReference>
<gene>
    <name evidence="1" type="ORF">S01H1_05906</name>
</gene>
<proteinExistence type="predicted"/>
<comment type="caution">
    <text evidence="1">The sequence shown here is derived from an EMBL/GenBank/DDBJ whole genome shotgun (WGS) entry which is preliminary data.</text>
</comment>
<organism evidence="1">
    <name type="scientific">marine sediment metagenome</name>
    <dbReference type="NCBI Taxonomy" id="412755"/>
    <lineage>
        <taxon>unclassified sequences</taxon>
        <taxon>metagenomes</taxon>
        <taxon>ecological metagenomes</taxon>
    </lineage>
</organism>
<dbReference type="AlphaFoldDB" id="X0S7N3"/>
<evidence type="ECO:0008006" key="2">
    <source>
        <dbReference type="Google" id="ProtNLM"/>
    </source>
</evidence>